<keyword evidence="8" id="KW-1185">Reference proteome</keyword>
<reference evidence="7 8" key="1">
    <citation type="submission" date="2021-02" db="EMBL/GenBank/DDBJ databases">
        <authorList>
            <person name="Park J.-S."/>
        </authorList>
    </citation>
    <scope>NUCLEOTIDE SEQUENCE [LARGE SCALE GENOMIC DNA]</scope>
    <source>
        <strain evidence="7 8">188UL20-2</strain>
    </source>
</reference>
<dbReference type="Pfam" id="PF07947">
    <property type="entry name" value="YhhN"/>
    <property type="match status" value="1"/>
</dbReference>
<sequence length="210" mass="23144">MIWIFYLLFALAQIVSNNRNSAIGGFGLLVMTPSLIATALLVSPEAFSASTPLFWVITALLFGYCGEWVLKLNDSAVPSMFILHTIAYICYSKAIWMQLDTMVSWWLPIVVIAVAVIVILLLLPILDKVLLPVIVMGIMMLQLLSVSAQVWLSEPSLQHVFAMSSSVLFILAGLFFAISKNPHVAHKRGYSRLTMTCYSCAQLGMVVSVV</sequence>
<feature type="transmembrane region" description="Helical" evidence="6">
    <location>
        <begin position="53"/>
        <end position="70"/>
    </location>
</feature>
<evidence type="ECO:0000256" key="1">
    <source>
        <dbReference type="ARBA" id="ARBA00004141"/>
    </source>
</evidence>
<feature type="transmembrane region" description="Helical" evidence="6">
    <location>
        <begin position="21"/>
        <end position="41"/>
    </location>
</feature>
<evidence type="ECO:0000256" key="2">
    <source>
        <dbReference type="ARBA" id="ARBA00007375"/>
    </source>
</evidence>
<organism evidence="7 8">
    <name type="scientific">Vibrio ulleungensis</name>
    <dbReference type="NCBI Taxonomy" id="2807619"/>
    <lineage>
        <taxon>Bacteria</taxon>
        <taxon>Pseudomonadati</taxon>
        <taxon>Pseudomonadota</taxon>
        <taxon>Gammaproteobacteria</taxon>
        <taxon>Vibrionales</taxon>
        <taxon>Vibrionaceae</taxon>
        <taxon>Vibrio</taxon>
    </lineage>
</organism>
<evidence type="ECO:0000256" key="4">
    <source>
        <dbReference type="ARBA" id="ARBA00022989"/>
    </source>
</evidence>
<comment type="similarity">
    <text evidence="2">Belongs to the TMEM86 family.</text>
</comment>
<dbReference type="InterPro" id="IPR012506">
    <property type="entry name" value="TMEM86B-like"/>
</dbReference>
<feature type="transmembrane region" description="Helical" evidence="6">
    <location>
        <begin position="158"/>
        <end position="178"/>
    </location>
</feature>
<protein>
    <recommendedName>
        <fullName evidence="9">Lysoplasmalogenase</fullName>
    </recommendedName>
</protein>
<dbReference type="Proteomes" id="UP000809621">
    <property type="component" value="Unassembled WGS sequence"/>
</dbReference>
<keyword evidence="3 6" id="KW-0812">Transmembrane</keyword>
<keyword evidence="4 6" id="KW-1133">Transmembrane helix</keyword>
<gene>
    <name evidence="7" type="ORF">JQC93_14355</name>
</gene>
<keyword evidence="5 6" id="KW-0472">Membrane</keyword>
<name>A0ABS2HNG2_9VIBR</name>
<evidence type="ECO:0000313" key="7">
    <source>
        <dbReference type="EMBL" id="MBM7037589.1"/>
    </source>
</evidence>
<comment type="subcellular location">
    <subcellularLocation>
        <location evidence="1">Membrane</location>
        <topology evidence="1">Multi-pass membrane protein</topology>
    </subcellularLocation>
</comment>
<feature type="transmembrane region" description="Helical" evidence="6">
    <location>
        <begin position="130"/>
        <end position="152"/>
    </location>
</feature>
<evidence type="ECO:0008006" key="9">
    <source>
        <dbReference type="Google" id="ProtNLM"/>
    </source>
</evidence>
<evidence type="ECO:0000313" key="8">
    <source>
        <dbReference type="Proteomes" id="UP000809621"/>
    </source>
</evidence>
<evidence type="ECO:0000256" key="6">
    <source>
        <dbReference type="SAM" id="Phobius"/>
    </source>
</evidence>
<dbReference type="RefSeq" id="WP_205159114.1">
    <property type="nucleotide sequence ID" value="NZ_JAFEUM010000006.1"/>
</dbReference>
<accession>A0ABS2HNG2</accession>
<evidence type="ECO:0000256" key="3">
    <source>
        <dbReference type="ARBA" id="ARBA00022692"/>
    </source>
</evidence>
<feature type="transmembrane region" description="Helical" evidence="6">
    <location>
        <begin position="82"/>
        <end position="99"/>
    </location>
</feature>
<feature type="transmembrane region" description="Helical" evidence="6">
    <location>
        <begin position="105"/>
        <end position="123"/>
    </location>
</feature>
<comment type="caution">
    <text evidence="7">The sequence shown here is derived from an EMBL/GenBank/DDBJ whole genome shotgun (WGS) entry which is preliminary data.</text>
</comment>
<proteinExistence type="inferred from homology"/>
<dbReference type="EMBL" id="JAFEUM010000006">
    <property type="protein sequence ID" value="MBM7037589.1"/>
    <property type="molecule type" value="Genomic_DNA"/>
</dbReference>
<evidence type="ECO:0000256" key="5">
    <source>
        <dbReference type="ARBA" id="ARBA00023136"/>
    </source>
</evidence>